<protein>
    <submittedName>
        <fullName evidence="1">Uncharacterized protein</fullName>
    </submittedName>
</protein>
<proteinExistence type="predicted"/>
<evidence type="ECO:0000313" key="2">
    <source>
        <dbReference type="Proteomes" id="UP000091857"/>
    </source>
</evidence>
<keyword evidence="2" id="KW-1185">Reference proteome</keyword>
<reference evidence="2" key="1">
    <citation type="journal article" date="2016" name="Nat. Biotechnol.">
        <title>Sequencing wild and cultivated cassava and related species reveals extensive interspecific hybridization and genetic diversity.</title>
        <authorList>
            <person name="Bredeson J.V."/>
            <person name="Lyons J.B."/>
            <person name="Prochnik S.E."/>
            <person name="Wu G.A."/>
            <person name="Ha C.M."/>
            <person name="Edsinger-Gonzales E."/>
            <person name="Grimwood J."/>
            <person name="Schmutz J."/>
            <person name="Rabbi I.Y."/>
            <person name="Egesi C."/>
            <person name="Nauluvula P."/>
            <person name="Lebot V."/>
            <person name="Ndunguru J."/>
            <person name="Mkamilo G."/>
            <person name="Bart R.S."/>
            <person name="Setter T.L."/>
            <person name="Gleadow R.M."/>
            <person name="Kulakow P."/>
            <person name="Ferguson M.E."/>
            <person name="Rounsley S."/>
            <person name="Rokhsar D.S."/>
        </authorList>
    </citation>
    <scope>NUCLEOTIDE SEQUENCE [LARGE SCALE GENOMIC DNA]</scope>
    <source>
        <strain evidence="2">cv. AM560-2</strain>
    </source>
</reference>
<organism evidence="1 2">
    <name type="scientific">Manihot esculenta</name>
    <name type="common">Cassava</name>
    <name type="synonym">Jatropha manihot</name>
    <dbReference type="NCBI Taxonomy" id="3983"/>
    <lineage>
        <taxon>Eukaryota</taxon>
        <taxon>Viridiplantae</taxon>
        <taxon>Streptophyta</taxon>
        <taxon>Embryophyta</taxon>
        <taxon>Tracheophyta</taxon>
        <taxon>Spermatophyta</taxon>
        <taxon>Magnoliopsida</taxon>
        <taxon>eudicotyledons</taxon>
        <taxon>Gunneridae</taxon>
        <taxon>Pentapetalae</taxon>
        <taxon>rosids</taxon>
        <taxon>fabids</taxon>
        <taxon>Malpighiales</taxon>
        <taxon>Euphorbiaceae</taxon>
        <taxon>Crotonoideae</taxon>
        <taxon>Manihoteae</taxon>
        <taxon>Manihot</taxon>
    </lineage>
</organism>
<dbReference type="EMBL" id="CM004394">
    <property type="protein sequence ID" value="KAG8648475.1"/>
    <property type="molecule type" value="Genomic_DNA"/>
</dbReference>
<dbReference type="Proteomes" id="UP000091857">
    <property type="component" value="Chromosome 8"/>
</dbReference>
<evidence type="ECO:0000313" key="1">
    <source>
        <dbReference type="EMBL" id="KAG8648475.1"/>
    </source>
</evidence>
<accession>A0ACB7H7K1</accession>
<sequence>MLLSEYNSMAITDGAAESQQQQKKRGRIPPKRGQIKMKIICNFVSIICRGAEKVGRILARRR</sequence>
<name>A0ACB7H7K1_MANES</name>
<gene>
    <name evidence="1" type="ORF">MANES_08G001806v8</name>
</gene>
<comment type="caution">
    <text evidence="1">The sequence shown here is derived from an EMBL/GenBank/DDBJ whole genome shotgun (WGS) entry which is preliminary data.</text>
</comment>